<evidence type="ECO:0000256" key="2">
    <source>
        <dbReference type="ARBA" id="ARBA00022723"/>
    </source>
</evidence>
<keyword evidence="7" id="KW-0862">Zinc</keyword>
<dbReference type="PROSITE" id="PS51194">
    <property type="entry name" value="HELICASE_CTER"/>
    <property type="match status" value="1"/>
</dbReference>
<feature type="domain" description="RING-type" evidence="12">
    <location>
        <begin position="836"/>
        <end position="877"/>
    </location>
</feature>
<dbReference type="Gene3D" id="3.30.70.2330">
    <property type="match status" value="1"/>
</dbReference>
<dbReference type="InterPro" id="IPR014001">
    <property type="entry name" value="Helicase_ATP-bd"/>
</dbReference>
<dbReference type="PANTHER" id="PTHR45626">
    <property type="entry name" value="TRANSCRIPTION TERMINATION FACTOR 2-RELATED"/>
    <property type="match status" value="1"/>
</dbReference>
<evidence type="ECO:0000259" key="14">
    <source>
        <dbReference type="PROSITE" id="PS51194"/>
    </source>
</evidence>
<dbReference type="InterPro" id="IPR038718">
    <property type="entry name" value="SNF2-like_sf"/>
</dbReference>
<evidence type="ECO:0008006" key="17">
    <source>
        <dbReference type="Google" id="ProtNLM"/>
    </source>
</evidence>
<feature type="domain" description="Helicase ATP-binding" evidence="13">
    <location>
        <begin position="548"/>
        <end position="682"/>
    </location>
</feature>
<gene>
    <name evidence="15" type="ORF">PLOB_00006069</name>
</gene>
<name>A0ABN8QK46_9CNID</name>
<evidence type="ECO:0000259" key="13">
    <source>
        <dbReference type="PROSITE" id="PS51192"/>
    </source>
</evidence>
<feature type="compositionally biased region" description="Low complexity" evidence="11">
    <location>
        <begin position="516"/>
        <end position="535"/>
    </location>
</feature>
<evidence type="ECO:0000256" key="11">
    <source>
        <dbReference type="SAM" id="MobiDB-lite"/>
    </source>
</evidence>
<dbReference type="SMART" id="SM00910">
    <property type="entry name" value="HIRAN"/>
    <property type="match status" value="1"/>
</dbReference>
<reference evidence="15 16" key="1">
    <citation type="submission" date="2022-05" db="EMBL/GenBank/DDBJ databases">
        <authorList>
            <consortium name="Genoscope - CEA"/>
            <person name="William W."/>
        </authorList>
    </citation>
    <scope>NUCLEOTIDE SEQUENCE [LARGE SCALE GENOMIC DNA]</scope>
</reference>
<dbReference type="Pfam" id="PF00176">
    <property type="entry name" value="SNF2-rel_dom"/>
    <property type="match status" value="1"/>
</dbReference>
<dbReference type="InterPro" id="IPR027417">
    <property type="entry name" value="P-loop_NTPase"/>
</dbReference>
<evidence type="ECO:0000256" key="5">
    <source>
        <dbReference type="ARBA" id="ARBA00022801"/>
    </source>
</evidence>
<dbReference type="SMART" id="SM00184">
    <property type="entry name" value="RING"/>
    <property type="match status" value="1"/>
</dbReference>
<dbReference type="SUPFAM" id="SSF52540">
    <property type="entry name" value="P-loop containing nucleoside triphosphate hydrolases"/>
    <property type="match status" value="3"/>
</dbReference>
<dbReference type="Pfam" id="PF00271">
    <property type="entry name" value="Helicase_C"/>
    <property type="match status" value="1"/>
</dbReference>
<dbReference type="InterPro" id="IPR014905">
    <property type="entry name" value="HIRAN"/>
</dbReference>
<dbReference type="Proteomes" id="UP001159405">
    <property type="component" value="Unassembled WGS sequence"/>
</dbReference>
<dbReference type="PROSITE" id="PS00518">
    <property type="entry name" value="ZF_RING_1"/>
    <property type="match status" value="1"/>
</dbReference>
<feature type="compositionally biased region" description="Basic residues" evidence="11">
    <location>
        <begin position="460"/>
        <end position="483"/>
    </location>
</feature>
<accession>A0ABN8QK46</accession>
<dbReference type="InterPro" id="IPR001841">
    <property type="entry name" value="Znf_RING"/>
</dbReference>
<dbReference type="InterPro" id="IPR001650">
    <property type="entry name" value="Helicase_C-like"/>
</dbReference>
<evidence type="ECO:0000256" key="10">
    <source>
        <dbReference type="PROSITE-ProRule" id="PRU00175"/>
    </source>
</evidence>
<feature type="compositionally biased region" description="Acidic residues" evidence="11">
    <location>
        <begin position="398"/>
        <end position="411"/>
    </location>
</feature>
<feature type="compositionally biased region" description="Basic residues" evidence="11">
    <location>
        <begin position="384"/>
        <end position="393"/>
    </location>
</feature>
<evidence type="ECO:0000256" key="8">
    <source>
        <dbReference type="ARBA" id="ARBA00022840"/>
    </source>
</evidence>
<dbReference type="InterPro" id="IPR013083">
    <property type="entry name" value="Znf_RING/FYVE/PHD"/>
</dbReference>
<keyword evidence="3" id="KW-0547">Nucleotide-binding</keyword>
<feature type="region of interest" description="Disordered" evidence="11">
    <location>
        <begin position="291"/>
        <end position="549"/>
    </location>
</feature>
<dbReference type="Pfam" id="PF13923">
    <property type="entry name" value="zf-C3HC4_2"/>
    <property type="match status" value="1"/>
</dbReference>
<proteinExistence type="predicted"/>
<evidence type="ECO:0000259" key="12">
    <source>
        <dbReference type="PROSITE" id="PS50089"/>
    </source>
</evidence>
<dbReference type="SMART" id="SM00487">
    <property type="entry name" value="DEXDc"/>
    <property type="match status" value="1"/>
</dbReference>
<comment type="subcellular location">
    <subcellularLocation>
        <location evidence="1">Nucleus</location>
    </subcellularLocation>
</comment>
<dbReference type="PROSITE" id="PS50089">
    <property type="entry name" value="ZF_RING_2"/>
    <property type="match status" value="1"/>
</dbReference>
<dbReference type="InterPro" id="IPR017907">
    <property type="entry name" value="Znf_RING_CS"/>
</dbReference>
<dbReference type="CDD" id="cd16509">
    <property type="entry name" value="RING-HC_HLTF"/>
    <property type="match status" value="1"/>
</dbReference>
<keyword evidence="8" id="KW-0067">ATP-binding</keyword>
<dbReference type="EMBL" id="CALNXK010000127">
    <property type="protein sequence ID" value="CAH3163962.1"/>
    <property type="molecule type" value="Genomic_DNA"/>
</dbReference>
<dbReference type="Gene3D" id="3.40.50.300">
    <property type="entry name" value="P-loop containing nucleotide triphosphate hydrolases"/>
    <property type="match status" value="1"/>
</dbReference>
<keyword evidence="16" id="KW-1185">Reference proteome</keyword>
<protein>
    <recommendedName>
        <fullName evidence="17">Helicase-like transcription factor</fullName>
    </recommendedName>
</protein>
<evidence type="ECO:0000313" key="16">
    <source>
        <dbReference type="Proteomes" id="UP001159405"/>
    </source>
</evidence>
<feature type="compositionally biased region" description="Polar residues" evidence="11">
    <location>
        <begin position="143"/>
        <end position="154"/>
    </location>
</feature>
<dbReference type="Gene3D" id="3.40.50.10810">
    <property type="entry name" value="Tandem AAA-ATPase domain"/>
    <property type="match status" value="2"/>
</dbReference>
<evidence type="ECO:0000256" key="3">
    <source>
        <dbReference type="ARBA" id="ARBA00022741"/>
    </source>
</evidence>
<feature type="compositionally biased region" description="Basic residues" evidence="11">
    <location>
        <begin position="293"/>
        <end position="313"/>
    </location>
</feature>
<dbReference type="InterPro" id="IPR049730">
    <property type="entry name" value="SNF2/RAD54-like_C"/>
</dbReference>
<comment type="caution">
    <text evidence="15">The sequence shown here is derived from an EMBL/GenBank/DDBJ whole genome shotgun (WGS) entry which is preliminary data.</text>
</comment>
<dbReference type="SMART" id="SM00490">
    <property type="entry name" value="HELICc"/>
    <property type="match status" value="1"/>
</dbReference>
<feature type="compositionally biased region" description="Acidic residues" evidence="11">
    <location>
        <begin position="319"/>
        <end position="351"/>
    </location>
</feature>
<evidence type="ECO:0000256" key="6">
    <source>
        <dbReference type="ARBA" id="ARBA00022806"/>
    </source>
</evidence>
<sequence length="1084" mass="121400">MSNFLDIPDSDDELDHEVCFGGYRGDIVGIRYYRGTVNNNEMVSLTREPHNPYDRNAVRVDNVYGIQVGHIKRELARALADVMDNRLVRLEGVVPFGKNNIYTMPCDITFWGRPENEQEVLQRMRRHGYMLRTFREPIPPKNGMSSGTSATMTNIGRPPSIKISHDQMTRELDKLFQKIGENSKVATIDPAEAIKTKLFPHQKRALAWMVARENCKELPPFWKERKAGKEIQYFNTATNFATSNRPSCLLGGILADDMGLGKTLEVISLIITNFYNGKPLVTLADKKAGTAKSLKRKTKRPKCRSQRKTRNHKRKDDNFVQDDDEIDEVILDDEDEEGDSDVGDEDDDECPGDVSFNMTGKEDPDFSPGIDAVKKEAAALPTRRSSRSAKRTVRYVEADIESGDENSDIEEVSNVSASAATKIQIPSPVKKQKVSTKPKLTEAEDAEQPTVKEGDLLKSSKSKTAKKRGRKPASKKKKGKKGKHEPASVTTVDLTEEETGKPPLPLLPQDAEVKDTPSLPTATTNTTSSQSSSLPQVPPPVPSAPEKAAPLGPRPTLVICPLSVLSNWQDQFEAHVHEDLLNVYTYYGSERTKDTKLLAEQDVVLTTYQTLSSEFSKGKSPLVNTVWLRVVLDEGHVIRNPSAMMSKAVHALKADRRWVVTGTPIQNSMKDLFSIISFLKLEPFTDRQWWRRTMERPISEGDETALGRLQLLMRSIAMRRTKTQQVDGKPLVELPDRQVFIQPVELSLEERKLYDSMAKEGRLVIGKYFKSGTILNNYADVLAILMRLRQLCCHPKLCAAAAALSATENCSTPEELRKKLVSTLITLLSSGADEECPVCLDSLCTPVITHCAHVFCRRCIEDVIKTSELNPRCPLCRGCIGMDVLVEVPPETEECIDETDGEGEWHSSSKVDALMSLLTKLRTEDPSVKSLVISQFTSMLNILETPLKAQGFNFVRLDGKMSQKQRAEVIEWFNEKSPDSPTVMLLSMKAGGVGLNLTAASRVFLLDPAWNPAAEDQCFDRCHRLGQTRDVIITKFVVKDSVEERMLELQKTKRELMAGAFKAKSSAEERRQQRIQDVKTLMDF</sequence>
<keyword evidence="2" id="KW-0479">Metal-binding</keyword>
<dbReference type="PROSITE" id="PS51192">
    <property type="entry name" value="HELICASE_ATP_BIND_1"/>
    <property type="match status" value="1"/>
</dbReference>
<keyword evidence="6" id="KW-0347">Helicase</keyword>
<keyword evidence="4 10" id="KW-0863">Zinc-finger</keyword>
<keyword evidence="9" id="KW-0539">Nucleus</keyword>
<evidence type="ECO:0000313" key="15">
    <source>
        <dbReference type="EMBL" id="CAH3163962.1"/>
    </source>
</evidence>
<dbReference type="CDD" id="cd18793">
    <property type="entry name" value="SF2_C_SNF"/>
    <property type="match status" value="1"/>
</dbReference>
<dbReference type="PANTHER" id="PTHR45626:SF17">
    <property type="entry name" value="HELICASE-LIKE TRANSCRIPTION FACTOR"/>
    <property type="match status" value="1"/>
</dbReference>
<dbReference type="Gene3D" id="3.30.40.10">
    <property type="entry name" value="Zinc/RING finger domain, C3HC4 (zinc finger)"/>
    <property type="match status" value="1"/>
</dbReference>
<dbReference type="InterPro" id="IPR000330">
    <property type="entry name" value="SNF2_N"/>
</dbReference>
<evidence type="ECO:0000256" key="9">
    <source>
        <dbReference type="ARBA" id="ARBA00023242"/>
    </source>
</evidence>
<dbReference type="InterPro" id="IPR050628">
    <property type="entry name" value="SNF2_RAD54_helicase_TF"/>
</dbReference>
<feature type="region of interest" description="Disordered" evidence="11">
    <location>
        <begin position="135"/>
        <end position="161"/>
    </location>
</feature>
<feature type="domain" description="Helicase C-terminal" evidence="14">
    <location>
        <begin position="913"/>
        <end position="1079"/>
    </location>
</feature>
<evidence type="ECO:0000256" key="1">
    <source>
        <dbReference type="ARBA" id="ARBA00004123"/>
    </source>
</evidence>
<dbReference type="Pfam" id="PF08797">
    <property type="entry name" value="HIRAN"/>
    <property type="match status" value="1"/>
</dbReference>
<dbReference type="SUPFAM" id="SSF57850">
    <property type="entry name" value="RING/U-box"/>
    <property type="match status" value="1"/>
</dbReference>
<evidence type="ECO:0000256" key="7">
    <source>
        <dbReference type="ARBA" id="ARBA00022833"/>
    </source>
</evidence>
<organism evidence="15 16">
    <name type="scientific">Porites lobata</name>
    <dbReference type="NCBI Taxonomy" id="104759"/>
    <lineage>
        <taxon>Eukaryota</taxon>
        <taxon>Metazoa</taxon>
        <taxon>Cnidaria</taxon>
        <taxon>Anthozoa</taxon>
        <taxon>Hexacorallia</taxon>
        <taxon>Scleractinia</taxon>
        <taxon>Fungiina</taxon>
        <taxon>Poritidae</taxon>
        <taxon>Porites</taxon>
    </lineage>
</organism>
<keyword evidence="5" id="KW-0378">Hydrolase</keyword>
<evidence type="ECO:0000256" key="4">
    <source>
        <dbReference type="ARBA" id="ARBA00022771"/>
    </source>
</evidence>